<evidence type="ECO:0000256" key="5">
    <source>
        <dbReference type="ARBA" id="ARBA00023136"/>
    </source>
</evidence>
<sequence>MRRFQSTRFFVLTLTVGLAFVAYLLINEGVSEVGTALMVANWNILWVIAFRFVPMAIDAAGWKYLIAGYRVPAFADFVLYRWVAESCNTLLPAAQVGGHVARALMLARRLPARTLAGASVVVDLTLGLGTQFLFIMVGLLLLLFKVSLAPNIALLAMMLSGGLLIFGCLISVQYWGISSVFNRIARRFFDNRQIMQVLGGLEVLEKETANLYSDYDRLIICALLRFAGWMVKSGETYLALYFLGALPTITAAVVLEAVGVAANSFGFLVPGALGVREGGIIAVAALLGLPTETALAIALIKRGRELAVGLPGLTAWLIFERDVLFPLKDGLGKTSDNAETTD</sequence>
<accession>E1YL61</accession>
<protein>
    <submittedName>
        <fullName evidence="7">Uncharacterized protein</fullName>
    </submittedName>
</protein>
<evidence type="ECO:0000256" key="2">
    <source>
        <dbReference type="ARBA" id="ARBA00022475"/>
    </source>
</evidence>
<dbReference type="InterPro" id="IPR022791">
    <property type="entry name" value="L-PG_synthase/AglD"/>
</dbReference>
<organism evidence="7">
    <name type="scientific">uncultured Desulfobacterium sp</name>
    <dbReference type="NCBI Taxonomy" id="201089"/>
    <lineage>
        <taxon>Bacteria</taxon>
        <taxon>Pseudomonadati</taxon>
        <taxon>Thermodesulfobacteriota</taxon>
        <taxon>Desulfobacteria</taxon>
        <taxon>Desulfobacterales</taxon>
        <taxon>Desulfobacteriaceae</taxon>
        <taxon>Desulfobacterium</taxon>
        <taxon>environmental samples</taxon>
    </lineage>
</organism>
<dbReference type="PANTHER" id="PTHR40277:SF1">
    <property type="entry name" value="BLL5419 PROTEIN"/>
    <property type="match status" value="1"/>
</dbReference>
<dbReference type="PANTHER" id="PTHR40277">
    <property type="entry name" value="BLL5419 PROTEIN"/>
    <property type="match status" value="1"/>
</dbReference>
<feature type="transmembrane region" description="Helical" evidence="6">
    <location>
        <begin position="152"/>
        <end position="177"/>
    </location>
</feature>
<proteinExistence type="predicted"/>
<dbReference type="GO" id="GO:0005886">
    <property type="term" value="C:plasma membrane"/>
    <property type="evidence" value="ECO:0007669"/>
    <property type="project" value="UniProtKB-SubCell"/>
</dbReference>
<dbReference type="Pfam" id="PF03706">
    <property type="entry name" value="LPG_synthase_TM"/>
    <property type="match status" value="1"/>
</dbReference>
<evidence type="ECO:0000256" key="4">
    <source>
        <dbReference type="ARBA" id="ARBA00022989"/>
    </source>
</evidence>
<feature type="transmembrane region" description="Helical" evidence="6">
    <location>
        <begin position="9"/>
        <end position="27"/>
    </location>
</feature>
<evidence type="ECO:0000256" key="1">
    <source>
        <dbReference type="ARBA" id="ARBA00004651"/>
    </source>
</evidence>
<feature type="transmembrane region" description="Helical" evidence="6">
    <location>
        <begin position="115"/>
        <end position="146"/>
    </location>
</feature>
<keyword evidence="3 6" id="KW-0812">Transmembrane</keyword>
<keyword evidence="2" id="KW-1003">Cell membrane</keyword>
<reference evidence="7" key="1">
    <citation type="journal article" date="2011" name="Environ. Microbiol.">
        <title>Genomic insights into the metabolic potential of the polycyclic aromatic hydrocarbon degrading sulfate-reducing Deltaproteobacterium N47.</title>
        <authorList>
            <person name="Bergmann F."/>
            <person name="Selesi D."/>
            <person name="Weinmaier T."/>
            <person name="Tischler P."/>
            <person name="Rattei T."/>
            <person name="Meckenstock R.U."/>
        </authorList>
    </citation>
    <scope>NUCLEOTIDE SEQUENCE</scope>
</reference>
<name>E1YL61_9BACT</name>
<feature type="transmembrane region" description="Helical" evidence="6">
    <location>
        <begin position="238"/>
        <end position="260"/>
    </location>
</feature>
<gene>
    <name evidence="7" type="ORF">N47_E43560</name>
</gene>
<dbReference type="AlphaFoldDB" id="E1YL61"/>
<dbReference type="NCBIfam" id="TIGR03476">
    <property type="entry name" value="HpnL"/>
    <property type="match status" value="1"/>
</dbReference>
<evidence type="ECO:0000313" key="7">
    <source>
        <dbReference type="EMBL" id="CBX30844.1"/>
    </source>
</evidence>
<evidence type="ECO:0000256" key="3">
    <source>
        <dbReference type="ARBA" id="ARBA00022692"/>
    </source>
</evidence>
<dbReference type="EMBL" id="FR695877">
    <property type="protein sequence ID" value="CBX30844.1"/>
    <property type="molecule type" value="Genomic_DNA"/>
</dbReference>
<evidence type="ECO:0000256" key="6">
    <source>
        <dbReference type="SAM" id="Phobius"/>
    </source>
</evidence>
<keyword evidence="4 6" id="KW-1133">Transmembrane helix</keyword>
<feature type="transmembrane region" description="Helical" evidence="6">
    <location>
        <begin position="280"/>
        <end position="300"/>
    </location>
</feature>
<feature type="transmembrane region" description="Helical" evidence="6">
    <location>
        <begin position="33"/>
        <end position="53"/>
    </location>
</feature>
<dbReference type="NCBIfam" id="TIGR00374">
    <property type="entry name" value="flippase-like domain"/>
    <property type="match status" value="1"/>
</dbReference>
<comment type="subcellular location">
    <subcellularLocation>
        <location evidence="1">Cell membrane</location>
        <topology evidence="1">Multi-pass membrane protein</topology>
    </subcellularLocation>
</comment>
<keyword evidence="5 6" id="KW-0472">Membrane</keyword>